<organism evidence="2 3">
    <name type="scientific">Mycolicibacterium aubagnense</name>
    <dbReference type="NCBI Taxonomy" id="319707"/>
    <lineage>
        <taxon>Bacteria</taxon>
        <taxon>Bacillati</taxon>
        <taxon>Actinomycetota</taxon>
        <taxon>Actinomycetes</taxon>
        <taxon>Mycobacteriales</taxon>
        <taxon>Mycobacteriaceae</taxon>
        <taxon>Mycolicibacterium</taxon>
    </lineage>
</organism>
<protein>
    <recommendedName>
        <fullName evidence="4">DUF732 domain-containing protein</fullName>
    </recommendedName>
</protein>
<name>A0ABN5YVJ6_9MYCO</name>
<feature type="region of interest" description="Disordered" evidence="1">
    <location>
        <begin position="1"/>
        <end position="24"/>
    </location>
</feature>
<proteinExistence type="predicted"/>
<keyword evidence="3" id="KW-1185">Reference proteome</keyword>
<reference evidence="2 3" key="1">
    <citation type="journal article" date="2019" name="Emerg. Microbes Infect.">
        <title>Comprehensive subspecies identification of 175 nontuberculous mycobacteria species based on 7547 genomic profiles.</title>
        <authorList>
            <person name="Matsumoto Y."/>
            <person name="Kinjo T."/>
            <person name="Motooka D."/>
            <person name="Nabeya D."/>
            <person name="Jung N."/>
            <person name="Uechi K."/>
            <person name="Horii T."/>
            <person name="Iida T."/>
            <person name="Fujita J."/>
            <person name="Nakamura S."/>
        </authorList>
    </citation>
    <scope>NUCLEOTIDE SEQUENCE [LARGE SCALE GENOMIC DNA]</scope>
    <source>
        <strain evidence="2 3">JCM 15296</strain>
    </source>
</reference>
<gene>
    <name evidence="2" type="ORF">MAUB_37340</name>
</gene>
<evidence type="ECO:0000313" key="3">
    <source>
        <dbReference type="Proteomes" id="UP000465609"/>
    </source>
</evidence>
<dbReference type="RefSeq" id="WP_138228265.1">
    <property type="nucleotide sequence ID" value="NZ_AP022577.1"/>
</dbReference>
<evidence type="ECO:0000256" key="1">
    <source>
        <dbReference type="SAM" id="MobiDB-lite"/>
    </source>
</evidence>
<feature type="compositionally biased region" description="Basic residues" evidence="1">
    <location>
        <begin position="10"/>
        <end position="23"/>
    </location>
</feature>
<dbReference type="EMBL" id="AP022577">
    <property type="protein sequence ID" value="BBX85861.1"/>
    <property type="molecule type" value="Genomic_DNA"/>
</dbReference>
<sequence length="265" mass="25338">MTATTEVTYRRRPVAARQGRPKTGRTQVGSVDVIATSAAVLRPVVVAGAIVAAALMWGPRAHADVVHDALNDVGIGNNGPVSNAIAQVGTSICPLLVQPGSQMASTATQMSGNGGIAPPLAGFATQVAIQTQCPAFMTALANGNIPALMNGGLPVTPPGLPSVGLPNLSGVTGAVPGTLGAATTPVSSVVGAATAPLPGALGAATAPLPGTLGAVTAPLPGTLGAATAPVPGALGAATAPGLLAPAAQAPLQLASSPVVPAIPGY</sequence>
<evidence type="ECO:0008006" key="4">
    <source>
        <dbReference type="Google" id="ProtNLM"/>
    </source>
</evidence>
<evidence type="ECO:0000313" key="2">
    <source>
        <dbReference type="EMBL" id="BBX85861.1"/>
    </source>
</evidence>
<dbReference type="Proteomes" id="UP000465609">
    <property type="component" value="Chromosome"/>
</dbReference>
<accession>A0ABN5YVJ6</accession>